<sequence>MKGFVGGIPLALLAAAAQAQAMEHTMNTNGVQARNHHGFGPQNGGTALGGPSGNDEDGNFNGPFGGANIHTHTNVDEFSKDDHSVKVKDTHVYPPNVHPGPAFAPGAGPFPIKRGWPNGGTAEGGPSGDDEGQTFNMPITGNFNTDVSESSADDHSVDVKDKHVHPPPVIAPVHVHPPPHFEGPPAGPPPHVHGPPTHGPPHGPPHFGGPPPFFQANDNNNNNHNGDHDHFNIAQNDLHHDWVKRFGPEAAGPGGPPHGPPHFGGPPPFFQSNGNNNNNGNGDLDYFHITQNDHHHDWVKRFGPEAGGTALGGPGGGGHGPAGFPGHNGGTALGGPSGDDEGINYGRPISADVHSGVNEYSKDDHSIDVKHTDIHPPPVLPFGPPFKRHWGPHNGGTAMGGPSGNDEGQTFNMPITVNTHTGIHEQEKDDHSVKVKDTHVSPPPVIPAGPGPVIPHGGPFRRAYSPDSPERVSGGPNGGTALGGPSGDDDGENFGTPVSANVDTGVNEHSEDNHSVKVDDTHVGEPHYAAPELPWMTYPEATTYEVPASPPASPPTHEVEQAPPVEESHEVPQAPPSPPHHEEVPQHKEEVPECHAKVQTHEVVHTVTKTQYKQVHPTETMTVFQQATTPVAVPTHGVPKAATPMDDPASKVYSSAVFGTQAAPAPASSSHIPYQSYNYNSQRPMSTGAYSMIPVHVPMATPSSSAMMSMATPSASHGIPSGADAMHSASASSTPSHGVMFTGAASRMSGGIFSAAAAVAGVLAFIL</sequence>
<feature type="chain" id="PRO_5013252228" description="GPI anchored protein" evidence="3">
    <location>
        <begin position="22"/>
        <end position="767"/>
    </location>
</feature>
<name>A0A1V6T981_9EURO</name>
<feature type="compositionally biased region" description="Gly residues" evidence="1">
    <location>
        <begin position="475"/>
        <end position="486"/>
    </location>
</feature>
<feature type="transmembrane region" description="Helical" evidence="2">
    <location>
        <begin position="748"/>
        <end position="766"/>
    </location>
</feature>
<feature type="region of interest" description="Disordered" evidence="1">
    <location>
        <begin position="546"/>
        <end position="590"/>
    </location>
</feature>
<dbReference type="STRING" id="303698.A0A1V6T981"/>
<feature type="region of interest" description="Disordered" evidence="1">
    <location>
        <begin position="115"/>
        <end position="134"/>
    </location>
</feature>
<dbReference type="GO" id="GO:0030041">
    <property type="term" value="P:actin filament polymerization"/>
    <property type="evidence" value="ECO:0007669"/>
    <property type="project" value="TreeGrafter"/>
</dbReference>
<feature type="compositionally biased region" description="Gly residues" evidence="1">
    <location>
        <begin position="41"/>
        <end position="52"/>
    </location>
</feature>
<evidence type="ECO:0008006" key="6">
    <source>
        <dbReference type="Google" id="ProtNLM"/>
    </source>
</evidence>
<feature type="compositionally biased region" description="Basic and acidic residues" evidence="1">
    <location>
        <begin position="506"/>
        <end position="525"/>
    </location>
</feature>
<feature type="compositionally biased region" description="Pro residues" evidence="1">
    <location>
        <begin position="166"/>
        <end position="213"/>
    </location>
</feature>
<evidence type="ECO:0000256" key="1">
    <source>
        <dbReference type="SAM" id="MobiDB-lite"/>
    </source>
</evidence>
<keyword evidence="5" id="KW-1185">Reference proteome</keyword>
<dbReference type="PANTHER" id="PTHR45691:SF6">
    <property type="entry name" value="PROTEIN DIAPHANOUS"/>
    <property type="match status" value="1"/>
</dbReference>
<dbReference type="InterPro" id="IPR051412">
    <property type="entry name" value="Formin_Homology_Diaphanous_sf"/>
</dbReference>
<feature type="compositionally biased region" description="Basic and acidic residues" evidence="1">
    <location>
        <begin position="579"/>
        <end position="590"/>
    </location>
</feature>
<feature type="region of interest" description="Disordered" evidence="1">
    <location>
        <begin position="144"/>
        <end position="223"/>
    </location>
</feature>
<evidence type="ECO:0000313" key="5">
    <source>
        <dbReference type="Proteomes" id="UP000191285"/>
    </source>
</evidence>
<accession>A0A1V6T981</accession>
<dbReference type="EMBL" id="MLKD01000010">
    <property type="protein sequence ID" value="OQE22439.1"/>
    <property type="molecule type" value="Genomic_DNA"/>
</dbReference>
<gene>
    <name evidence="4" type="ORF">PENSTE_c010G02327</name>
</gene>
<dbReference type="Proteomes" id="UP000191285">
    <property type="component" value="Unassembled WGS sequence"/>
</dbReference>
<proteinExistence type="predicted"/>
<feature type="compositionally biased region" description="Basic and acidic residues" evidence="1">
    <location>
        <begin position="152"/>
        <end position="161"/>
    </location>
</feature>
<feature type="region of interest" description="Disordered" evidence="1">
    <location>
        <begin position="305"/>
        <end position="332"/>
    </location>
</feature>
<protein>
    <recommendedName>
        <fullName evidence="6">GPI anchored protein</fullName>
    </recommendedName>
</protein>
<evidence type="ECO:0000256" key="3">
    <source>
        <dbReference type="SAM" id="SignalP"/>
    </source>
</evidence>
<dbReference type="GO" id="GO:0005884">
    <property type="term" value="C:actin filament"/>
    <property type="evidence" value="ECO:0007669"/>
    <property type="project" value="TreeGrafter"/>
</dbReference>
<dbReference type="OrthoDB" id="4366934at2759"/>
<dbReference type="AlphaFoldDB" id="A0A1V6T981"/>
<keyword evidence="2" id="KW-0472">Membrane</keyword>
<comment type="caution">
    <text evidence="4">The sequence shown here is derived from an EMBL/GenBank/DDBJ whole genome shotgun (WGS) entry which is preliminary data.</text>
</comment>
<dbReference type="PANTHER" id="PTHR45691">
    <property type="entry name" value="PROTEIN DIAPHANOUS"/>
    <property type="match status" value="1"/>
</dbReference>
<feature type="region of interest" description="Disordered" evidence="1">
    <location>
        <begin position="441"/>
        <end position="525"/>
    </location>
</feature>
<keyword evidence="2" id="KW-0812">Transmembrane</keyword>
<reference evidence="5" key="1">
    <citation type="journal article" date="2017" name="Nat. Microbiol.">
        <title>Global analysis of biosynthetic gene clusters reveals vast potential of secondary metabolite production in Penicillium species.</title>
        <authorList>
            <person name="Nielsen J.C."/>
            <person name="Grijseels S."/>
            <person name="Prigent S."/>
            <person name="Ji B."/>
            <person name="Dainat J."/>
            <person name="Nielsen K.F."/>
            <person name="Frisvad J.C."/>
            <person name="Workman M."/>
            <person name="Nielsen J."/>
        </authorList>
    </citation>
    <scope>NUCLEOTIDE SEQUENCE [LARGE SCALE GENOMIC DNA]</scope>
    <source>
        <strain evidence="5">IBT 24891</strain>
    </source>
</reference>
<organism evidence="4 5">
    <name type="scientific">Penicillium steckii</name>
    <dbReference type="NCBI Taxonomy" id="303698"/>
    <lineage>
        <taxon>Eukaryota</taxon>
        <taxon>Fungi</taxon>
        <taxon>Dikarya</taxon>
        <taxon>Ascomycota</taxon>
        <taxon>Pezizomycotina</taxon>
        <taxon>Eurotiomycetes</taxon>
        <taxon>Eurotiomycetidae</taxon>
        <taxon>Eurotiales</taxon>
        <taxon>Aspergillaceae</taxon>
        <taxon>Penicillium</taxon>
    </lineage>
</organism>
<feature type="compositionally biased region" description="Gly residues" evidence="1">
    <location>
        <begin position="117"/>
        <end position="127"/>
    </location>
</feature>
<keyword evidence="3" id="KW-0732">Signal</keyword>
<feature type="compositionally biased region" description="Pro residues" evidence="1">
    <location>
        <begin position="441"/>
        <end position="453"/>
    </location>
</feature>
<keyword evidence="2" id="KW-1133">Transmembrane helix</keyword>
<feature type="region of interest" description="Disordered" evidence="1">
    <location>
        <begin position="31"/>
        <end position="72"/>
    </location>
</feature>
<feature type="signal peptide" evidence="3">
    <location>
        <begin position="1"/>
        <end position="21"/>
    </location>
</feature>
<evidence type="ECO:0000256" key="2">
    <source>
        <dbReference type="SAM" id="Phobius"/>
    </source>
</evidence>
<evidence type="ECO:0000313" key="4">
    <source>
        <dbReference type="EMBL" id="OQE22439.1"/>
    </source>
</evidence>
<feature type="region of interest" description="Disordered" evidence="1">
    <location>
        <begin position="708"/>
        <end position="731"/>
    </location>
</feature>